<evidence type="ECO:0000313" key="1">
    <source>
        <dbReference type="EMBL" id="GAD03363.1"/>
    </source>
</evidence>
<evidence type="ECO:0000313" key="2">
    <source>
        <dbReference type="Proteomes" id="UP000014461"/>
    </source>
</evidence>
<comment type="caution">
    <text evidence="1">The sequence shown here is derived from an EMBL/GenBank/DDBJ whole genome shotgun (WGS) entry which is preliminary data.</text>
</comment>
<dbReference type="EMBL" id="BARX01000026">
    <property type="protein sequence ID" value="GAD03363.1"/>
    <property type="molecule type" value="Genomic_DNA"/>
</dbReference>
<sequence length="43" mass="4765">MGLQVLAISVQCLLLRCYEMLLAILPHTGGRTQALDEVISYCK</sequence>
<dbReference type="AlphaFoldDB" id="R9PQ17"/>
<dbReference type="Proteomes" id="UP000014461">
    <property type="component" value="Unassembled WGS sequence"/>
</dbReference>
<reference evidence="1" key="1">
    <citation type="journal article" date="2013" name="Genome Announc.">
        <title>Draft Genome Sequence of Agarivorans albus Strain MKT 106T, an Agarolytic Marine Bacterium.</title>
        <authorList>
            <person name="Yasuike M."/>
            <person name="Nakamura Y."/>
            <person name="Kai W."/>
            <person name="Fujiwara A."/>
            <person name="Fukui Y."/>
            <person name="Satomi M."/>
            <person name="Sano M."/>
        </authorList>
    </citation>
    <scope>NUCLEOTIDE SEQUENCE [LARGE SCALE GENOMIC DNA]</scope>
</reference>
<keyword evidence="2" id="KW-1185">Reference proteome</keyword>
<proteinExistence type="predicted"/>
<organism evidence="1 2">
    <name type="scientific">Agarivorans albus MKT 106</name>
    <dbReference type="NCBI Taxonomy" id="1331007"/>
    <lineage>
        <taxon>Bacteria</taxon>
        <taxon>Pseudomonadati</taxon>
        <taxon>Pseudomonadota</taxon>
        <taxon>Gammaproteobacteria</taxon>
        <taxon>Alteromonadales</taxon>
        <taxon>Alteromonadaceae</taxon>
        <taxon>Agarivorans</taxon>
    </lineage>
</organism>
<gene>
    <name evidence="1" type="ORF">AALB_3443</name>
</gene>
<name>R9PQ17_AGAAL</name>
<protein>
    <submittedName>
        <fullName evidence="1">Uncharacterized protein</fullName>
    </submittedName>
</protein>
<accession>R9PQ17</accession>